<dbReference type="InterPro" id="IPR048259">
    <property type="entry name" value="Cytochrome_b_N_euk/bac"/>
</dbReference>
<protein>
    <recommendedName>
        <fullName evidence="4 19">Cytochrome b</fullName>
    </recommendedName>
</protein>
<evidence type="ECO:0000259" key="20">
    <source>
        <dbReference type="PROSITE" id="PS51002"/>
    </source>
</evidence>
<keyword evidence="11 19" id="KW-0249">Electron transport</keyword>
<feature type="transmembrane region" description="Helical" evidence="19">
    <location>
        <begin position="31"/>
        <end position="57"/>
    </location>
</feature>
<dbReference type="PANTHER" id="PTHR19271">
    <property type="entry name" value="CYTOCHROME B"/>
    <property type="match status" value="1"/>
</dbReference>
<sequence>MKSSKRKTNPILKLINSSLIDLPCPSNINSMWSFGSILGICLMIQLTTGTFLSMHYCPETSMSFSALSHIMRDVNLGWFMRIIHANGSSVFFFTMYIHVSRGIYFNSFHMKEVWMSGITILLLMMGTAFMGYVLPWGQMSFWAAAVITNLLSAIPMVGMEITQWLWGGFSVNNATLNRFFTLHFILPMMVMSMVMVHLMYLHKVGSSNPMGVTSDMDKVSFHPYFYTKDMIGFTMMISALLVTSMTTPMWLNDPENFIPANPMSTPTHIQPEWYFLFAYAILRSIPNKLGGVMALVSSILILISLPLTMKNKAQSSKFYPINKTLLWMFMTSMLTLSWIGSKPVETPFEMIGIFFTVFHFSFFMILPILTKIWDKLNY</sequence>
<feature type="transmembrane region" description="Helical" evidence="19">
    <location>
        <begin position="179"/>
        <end position="201"/>
    </location>
</feature>
<keyword evidence="15 19" id="KW-0496">Mitochondrion</keyword>
<feature type="transmembrane region" description="Helical" evidence="19">
    <location>
        <begin position="289"/>
        <end position="309"/>
    </location>
</feature>
<dbReference type="GO" id="GO:0008121">
    <property type="term" value="F:quinol-cytochrome-c reductase activity"/>
    <property type="evidence" value="ECO:0007669"/>
    <property type="project" value="InterPro"/>
</dbReference>
<feature type="transmembrane region" description="Helical" evidence="19">
    <location>
        <begin position="230"/>
        <end position="251"/>
    </location>
</feature>
<evidence type="ECO:0000256" key="13">
    <source>
        <dbReference type="ARBA" id="ARBA00023004"/>
    </source>
</evidence>
<feature type="transmembrane region" description="Helical" evidence="19">
    <location>
        <begin position="78"/>
        <end position="98"/>
    </location>
</feature>
<dbReference type="SUPFAM" id="SSF81342">
    <property type="entry name" value="Transmembrane di-heme cytochromes"/>
    <property type="match status" value="1"/>
</dbReference>
<feature type="binding site" evidence="17">
    <location>
        <position position="202"/>
    </location>
    <ligand>
        <name>a ubiquinone</name>
        <dbReference type="ChEBI" id="CHEBI:16389"/>
    </ligand>
</feature>
<dbReference type="PANTHER" id="PTHR19271:SF16">
    <property type="entry name" value="CYTOCHROME B"/>
    <property type="match status" value="1"/>
</dbReference>
<evidence type="ECO:0000256" key="9">
    <source>
        <dbReference type="ARBA" id="ARBA00022723"/>
    </source>
</evidence>
<dbReference type="CDD" id="cd00290">
    <property type="entry name" value="cytochrome_b_C"/>
    <property type="match status" value="1"/>
</dbReference>
<feature type="transmembrane region" description="Helical" evidence="19">
    <location>
        <begin position="113"/>
        <end position="134"/>
    </location>
</feature>
<keyword evidence="10" id="KW-0999">Mitochondrion inner membrane</keyword>
<keyword evidence="7 19" id="KW-0679">Respiratory chain</keyword>
<dbReference type="InterPro" id="IPR005798">
    <property type="entry name" value="Cyt_b/b6_C"/>
</dbReference>
<dbReference type="InterPro" id="IPR036150">
    <property type="entry name" value="Cyt_b/b6_C_sf"/>
</dbReference>
<name>A0A9E8ADJ6_9CHEL</name>
<gene>
    <name evidence="22" type="primary">cob</name>
</gene>
<keyword evidence="13 18" id="KW-0408">Iron</keyword>
<dbReference type="InterPro" id="IPR027387">
    <property type="entry name" value="Cytb/b6-like_sf"/>
</dbReference>
<evidence type="ECO:0000256" key="15">
    <source>
        <dbReference type="ARBA" id="ARBA00023128"/>
    </source>
</evidence>
<evidence type="ECO:0000256" key="10">
    <source>
        <dbReference type="ARBA" id="ARBA00022792"/>
    </source>
</evidence>
<keyword evidence="9 18" id="KW-0479">Metal-binding</keyword>
<comment type="subcellular location">
    <subcellularLocation>
        <location evidence="2">Mitochondrion inner membrane</location>
        <topology evidence="2">Multi-pass membrane protein</topology>
    </subcellularLocation>
</comment>
<evidence type="ECO:0000256" key="18">
    <source>
        <dbReference type="PIRSR" id="PIRSR038885-2"/>
    </source>
</evidence>
<feature type="binding site" description="axial binding residue" evidence="18">
    <location>
        <position position="197"/>
    </location>
    <ligand>
        <name>heme b</name>
        <dbReference type="ChEBI" id="CHEBI:60344"/>
        <label>b566</label>
    </ligand>
    <ligandPart>
        <name>Fe</name>
        <dbReference type="ChEBI" id="CHEBI:18248"/>
    </ligandPart>
</feature>
<comment type="function">
    <text evidence="1 19">Component of the ubiquinol-cytochrome c reductase complex (complex III or cytochrome b-c1 complex) that is part of the mitochondrial respiratory chain. The b-c1 complex mediates electron transfer from ubiquinol to cytochrome c. Contributes to the generation of a proton gradient across the mitochondrial membrane that is then used for ATP synthesis.</text>
</comment>
<keyword evidence="12 19" id="KW-1133">Transmembrane helix</keyword>
<evidence type="ECO:0000256" key="3">
    <source>
        <dbReference type="ARBA" id="ARBA00011649"/>
    </source>
</evidence>
<feature type="binding site" description="axial binding residue" evidence="18">
    <location>
        <position position="98"/>
    </location>
    <ligand>
        <name>heme b</name>
        <dbReference type="ChEBI" id="CHEBI:60344"/>
        <label>b566</label>
    </ligand>
    <ligandPart>
        <name>Fe</name>
        <dbReference type="ChEBI" id="CHEBI:18248"/>
    </ligandPart>
</feature>
<dbReference type="GO" id="GO:0046872">
    <property type="term" value="F:metal ion binding"/>
    <property type="evidence" value="ECO:0007669"/>
    <property type="project" value="UniProtKB-UniRule"/>
</dbReference>
<geneLocation type="mitochondrion" evidence="22"/>
<dbReference type="PIRSF" id="PIRSF038885">
    <property type="entry name" value="COB"/>
    <property type="match status" value="1"/>
</dbReference>
<comment type="cofactor">
    <cofactor evidence="19">
        <name>heme b</name>
        <dbReference type="ChEBI" id="CHEBI:60344"/>
    </cofactor>
    <text evidence="19">Binds 2 heme groups non-covalently.</text>
</comment>
<feature type="domain" description="Cytochrome b/b6 C-terminal region profile" evidence="21">
    <location>
        <begin position="211"/>
        <end position="378"/>
    </location>
</feature>
<dbReference type="GO" id="GO:0005743">
    <property type="term" value="C:mitochondrial inner membrane"/>
    <property type="evidence" value="ECO:0007669"/>
    <property type="project" value="UniProtKB-SubCell"/>
</dbReference>
<evidence type="ECO:0000256" key="2">
    <source>
        <dbReference type="ARBA" id="ARBA00004448"/>
    </source>
</evidence>
<evidence type="ECO:0000256" key="8">
    <source>
        <dbReference type="ARBA" id="ARBA00022692"/>
    </source>
</evidence>
<evidence type="ECO:0000256" key="12">
    <source>
        <dbReference type="ARBA" id="ARBA00022989"/>
    </source>
</evidence>
<dbReference type="GO" id="GO:0016491">
    <property type="term" value="F:oxidoreductase activity"/>
    <property type="evidence" value="ECO:0007669"/>
    <property type="project" value="UniProtKB-UniRule"/>
</dbReference>
<evidence type="ECO:0000256" key="14">
    <source>
        <dbReference type="ARBA" id="ARBA00023075"/>
    </source>
</evidence>
<evidence type="ECO:0000259" key="21">
    <source>
        <dbReference type="PROSITE" id="PS51003"/>
    </source>
</evidence>
<dbReference type="InterPro" id="IPR016174">
    <property type="entry name" value="Di-haem_cyt_TM"/>
</dbReference>
<comment type="subunit">
    <text evidence="3">The main subunits of complex b-c1 are: cytochrome b, cytochrome c1 and the Rieske protein.</text>
</comment>
<dbReference type="InterPro" id="IPR005797">
    <property type="entry name" value="Cyt_b/b6_N"/>
</dbReference>
<feature type="transmembrane region" description="Helical" evidence="19">
    <location>
        <begin position="321"/>
        <end position="339"/>
    </location>
</feature>
<evidence type="ECO:0000256" key="5">
    <source>
        <dbReference type="ARBA" id="ARBA00022448"/>
    </source>
</evidence>
<dbReference type="PROSITE" id="PS51003">
    <property type="entry name" value="CYTB_CTER"/>
    <property type="match status" value="1"/>
</dbReference>
<feature type="transmembrane region" description="Helical" evidence="19">
    <location>
        <begin position="351"/>
        <end position="369"/>
    </location>
</feature>
<evidence type="ECO:0000256" key="11">
    <source>
        <dbReference type="ARBA" id="ARBA00022982"/>
    </source>
</evidence>
<keyword evidence="6 18" id="KW-0349">Heme</keyword>
<feature type="transmembrane region" description="Helical" evidence="19">
    <location>
        <begin position="141"/>
        <end position="159"/>
    </location>
</feature>
<evidence type="ECO:0000256" key="19">
    <source>
        <dbReference type="RuleBase" id="RU362117"/>
    </source>
</evidence>
<evidence type="ECO:0000256" key="6">
    <source>
        <dbReference type="ARBA" id="ARBA00022617"/>
    </source>
</evidence>
<comment type="cofactor">
    <cofactor evidence="18">
        <name>heme</name>
        <dbReference type="ChEBI" id="CHEBI:30413"/>
    </cofactor>
    <text evidence="18">Binds 2 heme groups non-covalently.</text>
</comment>
<organism evidence="22">
    <name type="scientific">Endeis sp. JZ-2022</name>
    <dbReference type="NCBI Taxonomy" id="2992007"/>
    <lineage>
        <taxon>Eukaryota</taxon>
        <taxon>Metazoa</taxon>
        <taxon>Ecdysozoa</taxon>
        <taxon>Arthropoda</taxon>
        <taxon>Chelicerata</taxon>
        <taxon>Pycnogonida</taxon>
        <taxon>Pantopoda</taxon>
        <taxon>Endeidae</taxon>
        <taxon>Endeis</taxon>
    </lineage>
</organism>
<keyword evidence="16 19" id="KW-0472">Membrane</keyword>
<evidence type="ECO:0000256" key="1">
    <source>
        <dbReference type="ARBA" id="ARBA00002566"/>
    </source>
</evidence>
<feature type="binding site" description="axial binding residue" evidence="18">
    <location>
        <position position="84"/>
    </location>
    <ligand>
        <name>heme b</name>
        <dbReference type="ChEBI" id="CHEBI:60344"/>
        <label>b562</label>
    </ligand>
    <ligandPart>
        <name>Fe</name>
        <dbReference type="ChEBI" id="CHEBI:18248"/>
    </ligandPart>
</feature>
<keyword evidence="14" id="KW-0830">Ubiquinone</keyword>
<dbReference type="InterPro" id="IPR048260">
    <property type="entry name" value="Cytochrome_b_C_euk/bac"/>
</dbReference>
<dbReference type="InterPro" id="IPR030689">
    <property type="entry name" value="Cytochrome_b"/>
</dbReference>
<comment type="similarity">
    <text evidence="19">Belongs to the cytochrome b family.</text>
</comment>
<proteinExistence type="inferred from homology"/>
<reference evidence="22" key="1">
    <citation type="journal article" date="2022" name="Polar Biol.">
        <title>Mitochondrial genomes provide insight into interfamilial relationships within Pycnogonida.</title>
        <authorList>
            <person name="Zehnpfennig J.R."/>
            <person name="Varney R.M."/>
            <person name="Halanych K.M."/>
            <person name="Mahon A.R."/>
        </authorList>
    </citation>
    <scope>NUCLEOTIDE SEQUENCE</scope>
</reference>
<evidence type="ECO:0000256" key="7">
    <source>
        <dbReference type="ARBA" id="ARBA00022660"/>
    </source>
</evidence>
<evidence type="ECO:0000256" key="17">
    <source>
        <dbReference type="PIRSR" id="PIRSR038885-1"/>
    </source>
</evidence>
<dbReference type="GO" id="GO:0006122">
    <property type="term" value="P:mitochondrial electron transport, ubiquinol to cytochrome c"/>
    <property type="evidence" value="ECO:0007669"/>
    <property type="project" value="TreeGrafter"/>
</dbReference>
<dbReference type="Pfam" id="PF00032">
    <property type="entry name" value="Cytochrom_B_C"/>
    <property type="match status" value="1"/>
</dbReference>
<keyword evidence="8 19" id="KW-0812">Transmembrane</keyword>
<feature type="domain" description="Cytochrome b/b6 N-terminal region profile" evidence="20">
    <location>
        <begin position="1"/>
        <end position="210"/>
    </location>
</feature>
<dbReference type="Pfam" id="PF00033">
    <property type="entry name" value="Cytochrome_B"/>
    <property type="match status" value="1"/>
</dbReference>
<evidence type="ECO:0000256" key="16">
    <source>
        <dbReference type="ARBA" id="ARBA00023136"/>
    </source>
</evidence>
<dbReference type="SUPFAM" id="SSF81648">
    <property type="entry name" value="a domain/subunit of cytochrome bc1 complex (Ubiquinol-cytochrome c reductase)"/>
    <property type="match status" value="1"/>
</dbReference>
<dbReference type="GO" id="GO:0045275">
    <property type="term" value="C:respiratory chain complex III"/>
    <property type="evidence" value="ECO:0007669"/>
    <property type="project" value="InterPro"/>
</dbReference>
<evidence type="ECO:0000256" key="4">
    <source>
        <dbReference type="ARBA" id="ARBA00013531"/>
    </source>
</evidence>
<feature type="binding site" description="axial binding residue" evidence="18">
    <location>
        <position position="183"/>
    </location>
    <ligand>
        <name>heme b</name>
        <dbReference type="ChEBI" id="CHEBI:60344"/>
        <label>b562</label>
    </ligand>
    <ligandPart>
        <name>Fe</name>
        <dbReference type="ChEBI" id="CHEBI:18248"/>
    </ligandPart>
</feature>
<evidence type="ECO:0000313" key="22">
    <source>
        <dbReference type="EMBL" id="UZA61276.1"/>
    </source>
</evidence>
<dbReference type="Gene3D" id="1.20.810.10">
    <property type="entry name" value="Cytochrome Bc1 Complex, Chain C"/>
    <property type="match status" value="1"/>
</dbReference>
<dbReference type="PROSITE" id="PS51002">
    <property type="entry name" value="CYTB_NTER"/>
    <property type="match status" value="1"/>
</dbReference>
<dbReference type="CDD" id="cd00284">
    <property type="entry name" value="Cytochrome_b_N"/>
    <property type="match status" value="1"/>
</dbReference>
<dbReference type="EMBL" id="OK649926">
    <property type="protein sequence ID" value="UZA61276.1"/>
    <property type="molecule type" value="Genomic_DNA"/>
</dbReference>
<accession>A0A9E8ADJ6</accession>
<keyword evidence="5 19" id="KW-0813">Transport</keyword>
<dbReference type="AlphaFoldDB" id="A0A9E8ADJ6"/>